<feature type="transmembrane region" description="Helical" evidence="1">
    <location>
        <begin position="232"/>
        <end position="250"/>
    </location>
</feature>
<gene>
    <name evidence="3" type="ORF">A2875_02075</name>
</gene>
<feature type="transmembrane region" description="Helical" evidence="1">
    <location>
        <begin position="404"/>
        <end position="422"/>
    </location>
</feature>
<name>A0A1F5ZQ82_9BACT</name>
<feature type="transmembrane region" description="Helical" evidence="1">
    <location>
        <begin position="356"/>
        <end position="375"/>
    </location>
</feature>
<evidence type="ECO:0000313" key="3">
    <source>
        <dbReference type="EMBL" id="OGG14484.1"/>
    </source>
</evidence>
<feature type="transmembrane region" description="Helical" evidence="1">
    <location>
        <begin position="292"/>
        <end position="314"/>
    </location>
</feature>
<reference evidence="3 4" key="1">
    <citation type="journal article" date="2016" name="Nat. Commun.">
        <title>Thousands of microbial genomes shed light on interconnected biogeochemical processes in an aquifer system.</title>
        <authorList>
            <person name="Anantharaman K."/>
            <person name="Brown C.T."/>
            <person name="Hug L.A."/>
            <person name="Sharon I."/>
            <person name="Castelle C.J."/>
            <person name="Probst A.J."/>
            <person name="Thomas B.C."/>
            <person name="Singh A."/>
            <person name="Wilkins M.J."/>
            <person name="Karaoz U."/>
            <person name="Brodie E.L."/>
            <person name="Williams K.H."/>
            <person name="Hubbard S.S."/>
            <person name="Banfield J.F."/>
        </authorList>
    </citation>
    <scope>NUCLEOTIDE SEQUENCE [LARGE SCALE GENOMIC DNA]</scope>
</reference>
<keyword evidence="1" id="KW-1133">Transmembrane helix</keyword>
<feature type="transmembrane region" description="Helical" evidence="1">
    <location>
        <begin position="146"/>
        <end position="163"/>
    </location>
</feature>
<protein>
    <recommendedName>
        <fullName evidence="2">Glycosyl hydrolase family 98 putative carbohydrate-binding module domain-containing protein</fullName>
    </recommendedName>
</protein>
<dbReference type="SMART" id="SM00776">
    <property type="entry name" value="NPCBM"/>
    <property type="match status" value="1"/>
</dbReference>
<dbReference type="EMBL" id="MFJJ01000017">
    <property type="protein sequence ID" value="OGG14484.1"/>
    <property type="molecule type" value="Genomic_DNA"/>
</dbReference>
<feature type="transmembrane region" description="Helical" evidence="1">
    <location>
        <begin position="92"/>
        <end position="114"/>
    </location>
</feature>
<proteinExistence type="predicted"/>
<accession>A0A1F5ZQ82</accession>
<feature type="transmembrane region" description="Helical" evidence="1">
    <location>
        <begin position="381"/>
        <end position="397"/>
    </location>
</feature>
<dbReference type="Pfam" id="PF08305">
    <property type="entry name" value="NPCBM"/>
    <property type="match status" value="1"/>
</dbReference>
<dbReference type="AlphaFoldDB" id="A0A1F5ZQ82"/>
<organism evidence="3 4">
    <name type="scientific">Candidatus Gottesmanbacteria bacterium RIFCSPHIGHO2_01_FULL_46_14</name>
    <dbReference type="NCBI Taxonomy" id="1798380"/>
    <lineage>
        <taxon>Bacteria</taxon>
        <taxon>Candidatus Gottesmaniibacteriota</taxon>
    </lineage>
</organism>
<evidence type="ECO:0000313" key="4">
    <source>
        <dbReference type="Proteomes" id="UP000177416"/>
    </source>
</evidence>
<feature type="transmembrane region" description="Helical" evidence="1">
    <location>
        <begin position="442"/>
        <end position="461"/>
    </location>
</feature>
<dbReference type="Proteomes" id="UP000177416">
    <property type="component" value="Unassembled WGS sequence"/>
</dbReference>
<evidence type="ECO:0000256" key="1">
    <source>
        <dbReference type="SAM" id="Phobius"/>
    </source>
</evidence>
<evidence type="ECO:0000259" key="2">
    <source>
        <dbReference type="SMART" id="SM00776"/>
    </source>
</evidence>
<comment type="caution">
    <text evidence="3">The sequence shown here is derived from an EMBL/GenBank/DDBJ whole genome shotgun (WGS) entry which is preliminary data.</text>
</comment>
<feature type="transmembrane region" description="Helical" evidence="1">
    <location>
        <begin position="468"/>
        <end position="490"/>
    </location>
</feature>
<keyword evidence="1" id="KW-0812">Transmembrane</keyword>
<dbReference type="InterPro" id="IPR038637">
    <property type="entry name" value="NPCBM_sf"/>
</dbReference>
<keyword evidence="1" id="KW-0472">Membrane</keyword>
<feature type="transmembrane region" description="Helical" evidence="1">
    <location>
        <begin position="6"/>
        <end position="27"/>
    </location>
</feature>
<feature type="domain" description="Glycosyl hydrolase family 98 putative carbohydrate-binding module" evidence="2">
    <location>
        <begin position="490"/>
        <end position="636"/>
    </location>
</feature>
<dbReference type="InterPro" id="IPR008979">
    <property type="entry name" value="Galactose-bd-like_sf"/>
</dbReference>
<dbReference type="Gene3D" id="2.60.120.1060">
    <property type="entry name" value="NPCBM/NEW2 domain"/>
    <property type="match status" value="1"/>
</dbReference>
<sequence length="638" mass="71253">MKLPQWFWVVLGLSVFLRLILIPNPGFEADISFWKSWGLATLDLGMTGGIKVTNFNYPTPFAYVLGLVVWIYSLFADPHTFNEFWSNTNTLFLFIAKLLPILADFGIAWLLLVIPGLTRNPRLVGGQASSSNTGSRLGGRDDKTQWLYPVLASVYLLNPIALIDGAWWGQVDSLGVFIFLLAFVTALKNKPFLAGVIFMVAMMTKLQNMIYGPLFFLFLYQTSGYNGLIRGVAGATLAFFGLNIEFLLAKNMTRVVGSLTENYDYFPWMSLNAFNLWWIVAGGKGMEVSDKLLAIGIADAKTVGLVLFSSFYLFSMLQQFFSSVIPGLTRNPRLVGGQASSSNTGSRLSGRDDNTIKAFFESLIIVNAAFFLFQTQSHDRYAFPLTVFLLLLAPFYIKQIKILSVFYLLYTVFYSYNLHTALVMNYPNNGIPGLSTLRHPFFTIATSIALLGLFIVFLVSIARNTKRIVIAVAVATPITILFLSNLPLILKKPVSLTRLSPYINVQGYGQLTKNMPVNAFLGWREWHFLSVQYAFYRKGIGTHANSRMDFDIGGKFKRFTTDVGIDTEAGPSGSAVFEIYGDNRLLYSSGLVKRFEFPRHADIDVSDVKFMTLITTDGGDGIMDDHTDWLNPTLWPSG</sequence>
<dbReference type="SUPFAM" id="SSF49785">
    <property type="entry name" value="Galactose-binding domain-like"/>
    <property type="match status" value="1"/>
</dbReference>
<dbReference type="InterPro" id="IPR013222">
    <property type="entry name" value="Glyco_hyd_98_carb-bd"/>
</dbReference>
<feature type="transmembrane region" description="Helical" evidence="1">
    <location>
        <begin position="55"/>
        <end position="72"/>
    </location>
</feature>